<proteinExistence type="predicted"/>
<name>A0A9D2N8S3_9FIRM</name>
<dbReference type="EMBL" id="DWWU01000006">
    <property type="protein sequence ID" value="HJC14417.1"/>
    <property type="molecule type" value="Genomic_DNA"/>
</dbReference>
<gene>
    <name evidence="2" type="ORF">H9705_01135</name>
</gene>
<feature type="compositionally biased region" description="Basic residues" evidence="1">
    <location>
        <begin position="1"/>
        <end position="11"/>
    </location>
</feature>
<protein>
    <submittedName>
        <fullName evidence="2">Uncharacterized protein</fullName>
    </submittedName>
</protein>
<feature type="compositionally biased region" description="Basic and acidic residues" evidence="1">
    <location>
        <begin position="18"/>
        <end position="45"/>
    </location>
</feature>
<feature type="region of interest" description="Disordered" evidence="1">
    <location>
        <begin position="1"/>
        <end position="45"/>
    </location>
</feature>
<sequence length="128" mass="14810">MASKRLKKKKQAAAVLQKRTEPENGAVKTERPGETREQTPEEETKQGICFQIETDLKKESEEMKTMNFYIQWNGKEFCQADIVEQIQKQWEAMGNTAESLEKLNIYLKPEESRAYYVANESVQGCVEL</sequence>
<dbReference type="InterPro" id="IPR046313">
    <property type="entry name" value="DUF6465"/>
</dbReference>
<evidence type="ECO:0000313" key="3">
    <source>
        <dbReference type="Proteomes" id="UP000823849"/>
    </source>
</evidence>
<reference evidence="2" key="1">
    <citation type="journal article" date="2021" name="PeerJ">
        <title>Extensive microbial diversity within the chicken gut microbiome revealed by metagenomics and culture.</title>
        <authorList>
            <person name="Gilroy R."/>
            <person name="Ravi A."/>
            <person name="Getino M."/>
            <person name="Pursley I."/>
            <person name="Horton D.L."/>
            <person name="Alikhan N.F."/>
            <person name="Baker D."/>
            <person name="Gharbi K."/>
            <person name="Hall N."/>
            <person name="Watson M."/>
            <person name="Adriaenssens E.M."/>
            <person name="Foster-Nyarko E."/>
            <person name="Jarju S."/>
            <person name="Secka A."/>
            <person name="Antonio M."/>
            <person name="Oren A."/>
            <person name="Chaudhuri R.R."/>
            <person name="La Ragione R."/>
            <person name="Hildebrand F."/>
            <person name="Pallen M.J."/>
        </authorList>
    </citation>
    <scope>NUCLEOTIDE SEQUENCE</scope>
    <source>
        <strain evidence="2">CHK185-5351</strain>
    </source>
</reference>
<dbReference type="AlphaFoldDB" id="A0A9D2N8S3"/>
<dbReference type="Proteomes" id="UP000823849">
    <property type="component" value="Unassembled WGS sequence"/>
</dbReference>
<comment type="caution">
    <text evidence="2">The sequence shown here is derived from an EMBL/GenBank/DDBJ whole genome shotgun (WGS) entry which is preliminary data.</text>
</comment>
<organism evidence="2 3">
    <name type="scientific">Candidatus Fusicatenibacter intestinigallinarum</name>
    <dbReference type="NCBI Taxonomy" id="2838598"/>
    <lineage>
        <taxon>Bacteria</taxon>
        <taxon>Bacillati</taxon>
        <taxon>Bacillota</taxon>
        <taxon>Clostridia</taxon>
        <taxon>Lachnospirales</taxon>
        <taxon>Lachnospiraceae</taxon>
        <taxon>Fusicatenibacter</taxon>
    </lineage>
</organism>
<evidence type="ECO:0000256" key="1">
    <source>
        <dbReference type="SAM" id="MobiDB-lite"/>
    </source>
</evidence>
<dbReference type="Pfam" id="PF20069">
    <property type="entry name" value="DUF6465"/>
    <property type="match status" value="1"/>
</dbReference>
<accession>A0A9D2N8S3</accession>
<evidence type="ECO:0000313" key="2">
    <source>
        <dbReference type="EMBL" id="HJC14417.1"/>
    </source>
</evidence>
<reference evidence="2" key="2">
    <citation type="submission" date="2021-04" db="EMBL/GenBank/DDBJ databases">
        <authorList>
            <person name="Gilroy R."/>
        </authorList>
    </citation>
    <scope>NUCLEOTIDE SEQUENCE</scope>
    <source>
        <strain evidence="2">CHK185-5351</strain>
    </source>
</reference>